<feature type="transmembrane region" description="Helical" evidence="15">
    <location>
        <begin position="334"/>
        <end position="356"/>
    </location>
</feature>
<evidence type="ECO:0000256" key="13">
    <source>
        <dbReference type="ARBA" id="ARBA00023198"/>
    </source>
</evidence>
<keyword evidence="13" id="KW-0395">Inflammatory response</keyword>
<dbReference type="SMART" id="SM00255">
    <property type="entry name" value="TIR"/>
    <property type="match status" value="1"/>
</dbReference>
<keyword evidence="5" id="KW-0677">Repeat</keyword>
<evidence type="ECO:0000256" key="11">
    <source>
        <dbReference type="ARBA" id="ARBA00023170"/>
    </source>
</evidence>
<dbReference type="FunFam" id="2.60.40.10:FF:001302">
    <property type="entry name" value="Interleukin 1 receptor like 2"/>
    <property type="match status" value="1"/>
</dbReference>
<feature type="domain" description="TIR" evidence="16">
    <location>
        <begin position="385"/>
        <end position="540"/>
    </location>
</feature>
<dbReference type="PRINTS" id="PR01536">
    <property type="entry name" value="INTRLKN1R12F"/>
</dbReference>
<dbReference type="Proteomes" id="UP000591073">
    <property type="component" value="Unassembled WGS sequence"/>
</dbReference>
<dbReference type="Gene3D" id="3.40.50.10140">
    <property type="entry name" value="Toll/interleukin-1 receptor homology (TIR) domain"/>
    <property type="match status" value="1"/>
</dbReference>
<dbReference type="OrthoDB" id="6132459at2759"/>
<evidence type="ECO:0000313" key="19">
    <source>
        <dbReference type="Proteomes" id="UP000591073"/>
    </source>
</evidence>
<dbReference type="EMBL" id="VXAP01000059">
    <property type="protein sequence ID" value="NXL29234.1"/>
    <property type="molecule type" value="Genomic_DNA"/>
</dbReference>
<dbReference type="PRINTS" id="PR01537">
    <property type="entry name" value="INTRLKN1R1F"/>
</dbReference>
<dbReference type="PANTHER" id="PTHR11890">
    <property type="entry name" value="INTERLEUKIN-1 RECEPTOR FAMILY MEMBER"/>
    <property type="match status" value="1"/>
</dbReference>
<evidence type="ECO:0000256" key="12">
    <source>
        <dbReference type="ARBA" id="ARBA00023180"/>
    </source>
</evidence>
<evidence type="ECO:0000256" key="1">
    <source>
        <dbReference type="ARBA" id="ARBA00004479"/>
    </source>
</evidence>
<dbReference type="InterPro" id="IPR004074">
    <property type="entry name" value="IL-1_rcpt_I/II-typ"/>
</dbReference>
<evidence type="ECO:0000256" key="6">
    <source>
        <dbReference type="ARBA" id="ARBA00022801"/>
    </source>
</evidence>
<dbReference type="GO" id="GO:0016787">
    <property type="term" value="F:hydrolase activity"/>
    <property type="evidence" value="ECO:0007669"/>
    <property type="project" value="UniProtKB-KW"/>
</dbReference>
<dbReference type="Pfam" id="PF13895">
    <property type="entry name" value="Ig_2"/>
    <property type="match status" value="1"/>
</dbReference>
<keyword evidence="11" id="KW-0675">Receptor</keyword>
<dbReference type="InterPro" id="IPR007110">
    <property type="entry name" value="Ig-like_dom"/>
</dbReference>
<dbReference type="GO" id="GO:0004909">
    <property type="term" value="F:interleukin-1, type I, activating receptor activity"/>
    <property type="evidence" value="ECO:0007669"/>
    <property type="project" value="InterPro"/>
</dbReference>
<organism evidence="18 19">
    <name type="scientific">Glaucidium brasilianum</name>
    <name type="common">Ferruginous pygmy-owl</name>
    <dbReference type="NCBI Taxonomy" id="78217"/>
    <lineage>
        <taxon>Eukaryota</taxon>
        <taxon>Metazoa</taxon>
        <taxon>Chordata</taxon>
        <taxon>Craniata</taxon>
        <taxon>Vertebrata</taxon>
        <taxon>Euteleostomi</taxon>
        <taxon>Archelosauria</taxon>
        <taxon>Archosauria</taxon>
        <taxon>Dinosauria</taxon>
        <taxon>Saurischia</taxon>
        <taxon>Theropoda</taxon>
        <taxon>Coelurosauria</taxon>
        <taxon>Aves</taxon>
        <taxon>Neognathae</taxon>
        <taxon>Neoaves</taxon>
        <taxon>Telluraves</taxon>
        <taxon>Strigiformes</taxon>
        <taxon>Strigidae</taxon>
        <taxon>Glaucidium</taxon>
    </lineage>
</organism>
<keyword evidence="3 15" id="KW-0812">Transmembrane</keyword>
<protein>
    <submittedName>
        <fullName evidence="18">IL1R1 protein</fullName>
    </submittedName>
</protein>
<keyword evidence="14" id="KW-0393">Immunoglobulin domain</keyword>
<comment type="caution">
    <text evidence="18">The sequence shown here is derived from an EMBL/GenBank/DDBJ whole genome shotgun (WGS) entry which is preliminary data.</text>
</comment>
<dbReference type="InterPro" id="IPR004076">
    <property type="entry name" value="IL-1_rcpt_I-typ"/>
</dbReference>
<name>A0A7L0REW3_GLABR</name>
<dbReference type="FunFam" id="3.40.50.10140:FF:000002">
    <property type="entry name" value="Interleukin 1 receptor accessory protein"/>
    <property type="match status" value="1"/>
</dbReference>
<sequence length="566" mass="65117">LFLLEKCEAYSVMLRQSLVPDGQPLAIKCSLEKSLKSGDYNLTWYKVGNQTAVPRDKLSRVHQQKNLIWFLPAMLEDSGDYECVIRNLTNCKKMFTKVTVFERTDGLCLNEKFAVEEVIFTVSSAKVVCPHLDHFTNEKNFQPVRWYKDCQLLEGKRFAFSDSDLIIFNVTVHDRGNYTCETTYTYNGKQYNISRDISLTVEVSPPKKPPEISYPRNNSIEVELGSQVTVDCNTTGANGYECFHLHMETTVVILQLLVMKPFQKRLWFYYSICRLLDREETSYDGRPMHSVKLIISEVNSEDYEQPFICQASNAFGQVASYIILKHRVPDIQRWLTGGLVSLLILTFITLILYKIFKIDFVLWYRNSVCAFASKEETFVFVLDGKIYDAYVLCAKSSGDRSFCRLETFVHRILPDVLEQQCGYNLFILGRDDLPGEAVISVADETLKQSRRLMIILGSETSSCCLLEDTSEQQLAMYNALIRDGIQVILIEMDEIQDYTGMPESVRYIKEKHGAIQWKGDFSEKSCSANTRFWKNVRYHMPSRKKMSYSEVYLLPLTLNKSAAKGS</sequence>
<evidence type="ECO:0000256" key="15">
    <source>
        <dbReference type="SAM" id="Phobius"/>
    </source>
</evidence>
<evidence type="ECO:0000256" key="8">
    <source>
        <dbReference type="ARBA" id="ARBA00023027"/>
    </source>
</evidence>
<dbReference type="PROSITE" id="PS50104">
    <property type="entry name" value="TIR"/>
    <property type="match status" value="1"/>
</dbReference>
<comment type="subcellular location">
    <subcellularLocation>
        <location evidence="1">Membrane</location>
        <topology evidence="1">Single-pass type I membrane protein</topology>
    </subcellularLocation>
</comment>
<evidence type="ECO:0000256" key="5">
    <source>
        <dbReference type="ARBA" id="ARBA00022737"/>
    </source>
</evidence>
<dbReference type="InterPro" id="IPR015621">
    <property type="entry name" value="IL-1_rcpt_fam"/>
</dbReference>
<dbReference type="GO" id="GO:0050727">
    <property type="term" value="P:regulation of inflammatory response"/>
    <property type="evidence" value="ECO:0007669"/>
    <property type="project" value="TreeGrafter"/>
</dbReference>
<dbReference type="GO" id="GO:0006954">
    <property type="term" value="P:inflammatory response"/>
    <property type="evidence" value="ECO:0007669"/>
    <property type="project" value="UniProtKB-KW"/>
</dbReference>
<feature type="non-terminal residue" evidence="18">
    <location>
        <position position="566"/>
    </location>
</feature>
<evidence type="ECO:0000256" key="3">
    <source>
        <dbReference type="ARBA" id="ARBA00022692"/>
    </source>
</evidence>
<keyword evidence="19" id="KW-1185">Reference proteome</keyword>
<feature type="domain" description="Ig-like" evidence="17">
    <location>
        <begin position="8"/>
        <end position="99"/>
    </location>
</feature>
<dbReference type="FunFam" id="2.60.40.10:FF:000188">
    <property type="entry name" value="Interleukin-1 receptor accessory protein-like 1"/>
    <property type="match status" value="1"/>
</dbReference>
<dbReference type="InterPro" id="IPR003599">
    <property type="entry name" value="Ig_sub"/>
</dbReference>
<keyword evidence="7 15" id="KW-1133">Transmembrane helix</keyword>
<proteinExistence type="inferred from homology"/>
<evidence type="ECO:0000256" key="14">
    <source>
        <dbReference type="ARBA" id="ARBA00023319"/>
    </source>
</evidence>
<evidence type="ECO:0000313" key="18">
    <source>
        <dbReference type="EMBL" id="NXL29234.1"/>
    </source>
</evidence>
<keyword evidence="6" id="KW-0378">Hydrolase</keyword>
<dbReference type="Pfam" id="PF01582">
    <property type="entry name" value="TIR"/>
    <property type="match status" value="1"/>
</dbReference>
<dbReference type="PROSITE" id="PS50835">
    <property type="entry name" value="IG_LIKE"/>
    <property type="match status" value="2"/>
</dbReference>
<evidence type="ECO:0000256" key="4">
    <source>
        <dbReference type="ARBA" id="ARBA00022729"/>
    </source>
</evidence>
<evidence type="ECO:0000256" key="9">
    <source>
        <dbReference type="ARBA" id="ARBA00023136"/>
    </source>
</evidence>
<evidence type="ECO:0000259" key="16">
    <source>
        <dbReference type="PROSITE" id="PS50104"/>
    </source>
</evidence>
<keyword evidence="8" id="KW-0520">NAD</keyword>
<dbReference type="InterPro" id="IPR000157">
    <property type="entry name" value="TIR_dom"/>
</dbReference>
<dbReference type="PANTHER" id="PTHR11890:SF26">
    <property type="entry name" value="INTERLEUKIN-1 RECEPTOR TYPE 1"/>
    <property type="match status" value="1"/>
</dbReference>
<dbReference type="GO" id="GO:0016020">
    <property type="term" value="C:membrane"/>
    <property type="evidence" value="ECO:0007669"/>
    <property type="project" value="UniProtKB-SubCell"/>
</dbReference>
<keyword evidence="12" id="KW-0325">Glycoprotein</keyword>
<keyword evidence="4" id="KW-0732">Signal</keyword>
<gene>
    <name evidence="18" type="primary">Il1r1_1</name>
    <name evidence="18" type="ORF">GLABRA_R06278</name>
</gene>
<evidence type="ECO:0000259" key="17">
    <source>
        <dbReference type="PROSITE" id="PS50835"/>
    </source>
</evidence>
<dbReference type="InterPro" id="IPR013783">
    <property type="entry name" value="Ig-like_fold"/>
</dbReference>
<feature type="domain" description="Ig-like" evidence="17">
    <location>
        <begin position="123"/>
        <end position="198"/>
    </location>
</feature>
<evidence type="ECO:0000256" key="7">
    <source>
        <dbReference type="ARBA" id="ARBA00022989"/>
    </source>
</evidence>
<dbReference type="SMART" id="SM00409">
    <property type="entry name" value="IG"/>
    <property type="match status" value="3"/>
</dbReference>
<comment type="similarity">
    <text evidence="2">Belongs to the interleukin-1 receptor family.</text>
</comment>
<evidence type="ECO:0000256" key="10">
    <source>
        <dbReference type="ARBA" id="ARBA00023157"/>
    </source>
</evidence>
<keyword evidence="9 15" id="KW-0472">Membrane</keyword>
<dbReference type="SUPFAM" id="SSF48726">
    <property type="entry name" value="Immunoglobulin"/>
    <property type="match status" value="3"/>
</dbReference>
<feature type="non-terminal residue" evidence="18">
    <location>
        <position position="1"/>
    </location>
</feature>
<keyword evidence="10" id="KW-1015">Disulfide bond</keyword>
<dbReference type="InterPro" id="IPR035897">
    <property type="entry name" value="Toll_tir_struct_dom_sf"/>
</dbReference>
<dbReference type="AlphaFoldDB" id="A0A7L0REW3"/>
<reference evidence="18 19" key="1">
    <citation type="submission" date="2019-09" db="EMBL/GenBank/DDBJ databases">
        <title>Bird 10,000 Genomes (B10K) Project - Family phase.</title>
        <authorList>
            <person name="Zhang G."/>
        </authorList>
    </citation>
    <scope>NUCLEOTIDE SEQUENCE [LARGE SCALE GENOMIC DNA]</scope>
    <source>
        <strain evidence="18">B10K-DU-008-63</strain>
    </source>
</reference>
<dbReference type="InterPro" id="IPR036179">
    <property type="entry name" value="Ig-like_dom_sf"/>
</dbReference>
<dbReference type="Gene3D" id="2.60.40.10">
    <property type="entry name" value="Immunoglobulins"/>
    <property type="match status" value="3"/>
</dbReference>
<dbReference type="SUPFAM" id="SSF52200">
    <property type="entry name" value="Toll/Interleukin receptor TIR domain"/>
    <property type="match status" value="1"/>
</dbReference>
<accession>A0A7L0REW3</accession>
<evidence type="ECO:0000256" key="2">
    <source>
        <dbReference type="ARBA" id="ARBA00009752"/>
    </source>
</evidence>
<dbReference type="PRINTS" id="PR01538">
    <property type="entry name" value="INTRLEUKN1R1"/>
</dbReference>